<organism evidence="3 4">
    <name type="scientific">Solirubrobacter ginsenosidimutans</name>
    <dbReference type="NCBI Taxonomy" id="490573"/>
    <lineage>
        <taxon>Bacteria</taxon>
        <taxon>Bacillati</taxon>
        <taxon>Actinomycetota</taxon>
        <taxon>Thermoleophilia</taxon>
        <taxon>Solirubrobacterales</taxon>
        <taxon>Solirubrobacteraceae</taxon>
        <taxon>Solirubrobacter</taxon>
    </lineage>
</organism>
<dbReference type="InterPro" id="IPR045017">
    <property type="entry name" value="DECR2-like"/>
</dbReference>
<dbReference type="GO" id="GO:0009062">
    <property type="term" value="P:fatty acid catabolic process"/>
    <property type="evidence" value="ECO:0007669"/>
    <property type="project" value="InterPro"/>
</dbReference>
<dbReference type="RefSeq" id="WP_270039152.1">
    <property type="nucleotide sequence ID" value="NZ_JAPDOD010000005.1"/>
</dbReference>
<evidence type="ECO:0000313" key="3">
    <source>
        <dbReference type="EMBL" id="MDA0160358.1"/>
    </source>
</evidence>
<dbReference type="Pfam" id="PF13561">
    <property type="entry name" value="adh_short_C2"/>
    <property type="match status" value="1"/>
</dbReference>
<keyword evidence="1" id="KW-0521">NADP</keyword>
<dbReference type="InterPro" id="IPR002347">
    <property type="entry name" value="SDR_fam"/>
</dbReference>
<dbReference type="GO" id="GO:0008670">
    <property type="term" value="F:2,4-dienoyl-CoA reductase (NADPH) activity"/>
    <property type="evidence" value="ECO:0007669"/>
    <property type="project" value="InterPro"/>
</dbReference>
<sequence>MLAPDALADRVCLVTGGGSGLGRAFATALAAAGARVAVLGRREEALLETVAGLPSGRGLATVADVRDPAAVAAAFDAVEATFGTVTTLVNNAAGNFVAPAEEISPNGWRAVVGIVLDGTFHCSREFALRASGGGQIVNIVATYAFSGGPGNAHSAAAKAGVVNLTRSLAVEWAPRGIRVNAIAPGPVDTGGAGAKLWSTPEVRDRVLASVPAGRFATGEEIADVCTFLVSDHAAYITGDVIVADGGFGLNQLRLG</sequence>
<dbReference type="SUPFAM" id="SSF51735">
    <property type="entry name" value="NAD(P)-binding Rossmann-fold domains"/>
    <property type="match status" value="1"/>
</dbReference>
<keyword evidence="4" id="KW-1185">Reference proteome</keyword>
<dbReference type="Proteomes" id="UP001149140">
    <property type="component" value="Unassembled WGS sequence"/>
</dbReference>
<gene>
    <name evidence="3" type="ORF">OM076_08785</name>
</gene>
<evidence type="ECO:0000256" key="2">
    <source>
        <dbReference type="ARBA" id="ARBA00023002"/>
    </source>
</evidence>
<dbReference type="PRINTS" id="PR00081">
    <property type="entry name" value="GDHRDH"/>
</dbReference>
<accession>A0A9X3MV12</accession>
<evidence type="ECO:0000256" key="1">
    <source>
        <dbReference type="ARBA" id="ARBA00022857"/>
    </source>
</evidence>
<keyword evidence="2" id="KW-0560">Oxidoreductase</keyword>
<dbReference type="Gene3D" id="3.40.50.720">
    <property type="entry name" value="NAD(P)-binding Rossmann-like Domain"/>
    <property type="match status" value="1"/>
</dbReference>
<dbReference type="PRINTS" id="PR00080">
    <property type="entry name" value="SDRFAMILY"/>
</dbReference>
<protein>
    <submittedName>
        <fullName evidence="3">SDR family oxidoreductase</fullName>
    </submittedName>
</protein>
<name>A0A9X3MV12_9ACTN</name>
<dbReference type="FunFam" id="3.40.50.720:FF:000084">
    <property type="entry name" value="Short-chain dehydrogenase reductase"/>
    <property type="match status" value="1"/>
</dbReference>
<dbReference type="InterPro" id="IPR036291">
    <property type="entry name" value="NAD(P)-bd_dom_sf"/>
</dbReference>
<reference evidence="3" key="1">
    <citation type="submission" date="2022-10" db="EMBL/GenBank/DDBJ databases">
        <title>The WGS of Solirubrobacter ginsenosidimutans DSM 21036.</title>
        <authorList>
            <person name="Jiang Z."/>
        </authorList>
    </citation>
    <scope>NUCLEOTIDE SEQUENCE</scope>
    <source>
        <strain evidence="3">DSM 21036</strain>
    </source>
</reference>
<proteinExistence type="predicted"/>
<comment type="caution">
    <text evidence="3">The sequence shown here is derived from an EMBL/GenBank/DDBJ whole genome shotgun (WGS) entry which is preliminary data.</text>
</comment>
<evidence type="ECO:0000313" key="4">
    <source>
        <dbReference type="Proteomes" id="UP001149140"/>
    </source>
</evidence>
<dbReference type="PANTHER" id="PTHR43296:SF2">
    <property type="entry name" value="PEROXISOMAL 2,4-DIENOYL-COA REDUCTASE [(3E)-ENOYL-COA-PRODUCING]"/>
    <property type="match status" value="1"/>
</dbReference>
<dbReference type="EMBL" id="JAPDOD010000005">
    <property type="protein sequence ID" value="MDA0160358.1"/>
    <property type="molecule type" value="Genomic_DNA"/>
</dbReference>
<dbReference type="AlphaFoldDB" id="A0A9X3MV12"/>
<dbReference type="PANTHER" id="PTHR43296">
    <property type="entry name" value="PEROXISOMAL 2,4-DIENOYL-COA REDUCTASE"/>
    <property type="match status" value="1"/>
</dbReference>